<sequence length="385" mass="44737">MNLKFLLPLLWVLKHAGSFGIILPNMVRKALTMSQEQTEMPKFIDYPKLDYHELTEQHKYDLQWYVVGIDSEFVVNKPQKVTVWDKNYVVWKNKNGSYVALDDVCSHKSASLSKGKVCNNNIVCPYHGYEFDANGTLAKVPGICFRPSPIYDVTKYQIVEKHGWVYLNTYSDLVANRTDVVIEDNIFVEEEVARNDSVVFLKMNFNCYSRILSENSLDVMHIGFVHTFGNAKNPAPIENHPPRLVGPHHYKTSYSYEAGDRSLARKYYGIKNLTIENEFILPHTTVARVIFGEFVSTVITFALPVSDDKSVLFVKTYRNFMQNAIGDKISEDLMWKTMLQDKVIVENIDKRFMDGKFNMRFDKLQNTYKSFYKRFVHKFDFTDPK</sequence>
<evidence type="ECO:0000259" key="6">
    <source>
        <dbReference type="PROSITE" id="PS51296"/>
    </source>
</evidence>
<feature type="domain" description="Rieske" evidence="6">
    <location>
        <begin position="64"/>
        <end position="167"/>
    </location>
</feature>
<dbReference type="GO" id="GO:0005737">
    <property type="term" value="C:cytoplasm"/>
    <property type="evidence" value="ECO:0007669"/>
    <property type="project" value="TreeGrafter"/>
</dbReference>
<evidence type="ECO:0000256" key="4">
    <source>
        <dbReference type="ARBA" id="ARBA00023004"/>
    </source>
</evidence>
<evidence type="ECO:0000256" key="1">
    <source>
        <dbReference type="ARBA" id="ARBA00022714"/>
    </source>
</evidence>
<keyword evidence="2" id="KW-0479">Metal-binding</keyword>
<protein>
    <recommendedName>
        <fullName evidence="6">Rieske domain-containing protein</fullName>
    </recommendedName>
</protein>
<dbReference type="PANTHER" id="PTHR21266:SF60">
    <property type="entry name" value="3-KETOSTEROID-9-ALPHA-MONOOXYGENASE, OXYGENASE COMPONENT"/>
    <property type="match status" value="1"/>
</dbReference>
<dbReference type="GO" id="GO:0051537">
    <property type="term" value="F:2 iron, 2 sulfur cluster binding"/>
    <property type="evidence" value="ECO:0007669"/>
    <property type="project" value="UniProtKB-KW"/>
</dbReference>
<dbReference type="GO" id="GO:0016491">
    <property type="term" value="F:oxidoreductase activity"/>
    <property type="evidence" value="ECO:0007669"/>
    <property type="project" value="UniProtKB-KW"/>
</dbReference>
<dbReference type="PROSITE" id="PS51296">
    <property type="entry name" value="RIESKE"/>
    <property type="match status" value="1"/>
</dbReference>
<keyword evidence="3" id="KW-0560">Oxidoreductase</keyword>
<evidence type="ECO:0000256" key="2">
    <source>
        <dbReference type="ARBA" id="ARBA00022723"/>
    </source>
</evidence>
<dbReference type="Gene3D" id="3.90.380.10">
    <property type="entry name" value="Naphthalene 1,2-dioxygenase Alpha Subunit, Chain A, domain 1"/>
    <property type="match status" value="1"/>
</dbReference>
<dbReference type="PANTHER" id="PTHR21266">
    <property type="entry name" value="IRON-SULFUR DOMAIN CONTAINING PROTEIN"/>
    <property type="match status" value="1"/>
</dbReference>
<proteinExistence type="predicted"/>
<keyword evidence="1" id="KW-0001">2Fe-2S</keyword>
<dbReference type="AlphaFoldDB" id="A0A6C0LBT7"/>
<evidence type="ECO:0000256" key="5">
    <source>
        <dbReference type="ARBA" id="ARBA00023014"/>
    </source>
</evidence>
<keyword evidence="5" id="KW-0411">Iron-sulfur</keyword>
<dbReference type="Pfam" id="PF19112">
    <property type="entry name" value="VanA_C"/>
    <property type="match status" value="1"/>
</dbReference>
<dbReference type="GO" id="GO:0046872">
    <property type="term" value="F:metal ion binding"/>
    <property type="evidence" value="ECO:0007669"/>
    <property type="project" value="UniProtKB-KW"/>
</dbReference>
<accession>A0A6C0LBT7</accession>
<name>A0A6C0LBT7_9ZZZZ</name>
<dbReference type="EMBL" id="MN740444">
    <property type="protein sequence ID" value="QHU26722.1"/>
    <property type="molecule type" value="Genomic_DNA"/>
</dbReference>
<dbReference type="Pfam" id="PF00355">
    <property type="entry name" value="Rieske"/>
    <property type="match status" value="1"/>
</dbReference>
<evidence type="ECO:0000256" key="3">
    <source>
        <dbReference type="ARBA" id="ARBA00023002"/>
    </source>
</evidence>
<dbReference type="InterPro" id="IPR017941">
    <property type="entry name" value="Rieske_2Fe-2S"/>
</dbReference>
<evidence type="ECO:0000313" key="7">
    <source>
        <dbReference type="EMBL" id="QHU26722.1"/>
    </source>
</evidence>
<dbReference type="SUPFAM" id="SSF50022">
    <property type="entry name" value="ISP domain"/>
    <property type="match status" value="1"/>
</dbReference>
<dbReference type="SUPFAM" id="SSF55961">
    <property type="entry name" value="Bet v1-like"/>
    <property type="match status" value="1"/>
</dbReference>
<dbReference type="InterPro" id="IPR050584">
    <property type="entry name" value="Cholesterol_7-desaturase"/>
</dbReference>
<dbReference type="Gene3D" id="2.102.10.10">
    <property type="entry name" value="Rieske [2Fe-2S] iron-sulphur domain"/>
    <property type="match status" value="1"/>
</dbReference>
<organism evidence="7">
    <name type="scientific">viral metagenome</name>
    <dbReference type="NCBI Taxonomy" id="1070528"/>
    <lineage>
        <taxon>unclassified sequences</taxon>
        <taxon>metagenomes</taxon>
        <taxon>organismal metagenomes</taxon>
    </lineage>
</organism>
<keyword evidence="4" id="KW-0408">Iron</keyword>
<dbReference type="InterPro" id="IPR044043">
    <property type="entry name" value="VanA_C_cat"/>
</dbReference>
<dbReference type="InterPro" id="IPR036922">
    <property type="entry name" value="Rieske_2Fe-2S_sf"/>
</dbReference>
<reference evidence="7" key="1">
    <citation type="journal article" date="2020" name="Nature">
        <title>Giant virus diversity and host interactions through global metagenomics.</title>
        <authorList>
            <person name="Schulz F."/>
            <person name="Roux S."/>
            <person name="Paez-Espino D."/>
            <person name="Jungbluth S."/>
            <person name="Walsh D.A."/>
            <person name="Denef V.J."/>
            <person name="McMahon K.D."/>
            <person name="Konstantinidis K.T."/>
            <person name="Eloe-Fadrosh E.A."/>
            <person name="Kyrpides N.C."/>
            <person name="Woyke T."/>
        </authorList>
    </citation>
    <scope>NUCLEOTIDE SEQUENCE</scope>
    <source>
        <strain evidence="7">GVMAG-M-3300027759-42</strain>
    </source>
</reference>